<dbReference type="SUPFAM" id="SSF53474">
    <property type="entry name" value="alpha/beta-Hydrolases"/>
    <property type="match status" value="1"/>
</dbReference>
<dbReference type="PRINTS" id="PR00412">
    <property type="entry name" value="EPOXHYDRLASE"/>
</dbReference>
<dbReference type="PIRSF" id="PIRSF001112">
    <property type="entry name" value="Epoxide_hydrolase"/>
    <property type="match status" value="1"/>
</dbReference>
<dbReference type="PANTHER" id="PTHR21661">
    <property type="entry name" value="EPOXIDE HYDROLASE 1-RELATED"/>
    <property type="match status" value="1"/>
</dbReference>
<evidence type="ECO:0000256" key="4">
    <source>
        <dbReference type="PIRSR" id="PIRSR001112-1"/>
    </source>
</evidence>
<dbReference type="PANTHER" id="PTHR21661:SF35">
    <property type="entry name" value="EPOXIDE HYDROLASE"/>
    <property type="match status" value="1"/>
</dbReference>
<protein>
    <submittedName>
        <fullName evidence="6">Epoxide hydrolase domain protein</fullName>
    </submittedName>
</protein>
<dbReference type="InterPro" id="IPR010497">
    <property type="entry name" value="Epoxide_hydro_N"/>
</dbReference>
<dbReference type="Gene3D" id="3.40.50.1820">
    <property type="entry name" value="alpha/beta hydrolase"/>
    <property type="match status" value="1"/>
</dbReference>
<feature type="active site" description="Proton donor" evidence="4">
    <location>
        <position position="354"/>
    </location>
</feature>
<dbReference type="InterPro" id="IPR016292">
    <property type="entry name" value="Epoxide_hydrolase"/>
</dbReference>
<feature type="domain" description="Epoxide hydrolase N-terminal" evidence="5">
    <location>
        <begin position="55"/>
        <end position="159"/>
    </location>
</feature>
<evidence type="ECO:0000313" key="6">
    <source>
        <dbReference type="EMBL" id="CDN57943.1"/>
    </source>
</evidence>
<proteinExistence type="inferred from homology"/>
<dbReference type="GO" id="GO:0004301">
    <property type="term" value="F:epoxide hydrolase activity"/>
    <property type="evidence" value="ECO:0007669"/>
    <property type="project" value="TreeGrafter"/>
</dbReference>
<dbReference type="KEGG" id="ngl:RG1141_PA11110"/>
<organism evidence="6 7">
    <name type="scientific">Neorhizobium galegae bv. officinalis bv. officinalis str. HAMBI 1141</name>
    <dbReference type="NCBI Taxonomy" id="1028801"/>
    <lineage>
        <taxon>Bacteria</taxon>
        <taxon>Pseudomonadati</taxon>
        <taxon>Pseudomonadota</taxon>
        <taxon>Alphaproteobacteria</taxon>
        <taxon>Hyphomicrobiales</taxon>
        <taxon>Rhizobiaceae</taxon>
        <taxon>Rhizobium/Agrobacterium group</taxon>
        <taxon>Neorhizobium</taxon>
    </lineage>
</organism>
<dbReference type="RefSeq" id="WP_040125204.1">
    <property type="nucleotide sequence ID" value="NZ_HG938356.1"/>
</dbReference>
<sequence>MIRQSSFNNLKSPSRRLVLRGLVKGITVATLGDLSTEAFAEDATPVLAPASSAIIPFRVAVPQAALDDLKRRLVTARLPERETVADWSQGVPLAKAKALIAHWRDHYDWRRFERRINTIPQFRTEIDGLGFHFIHVRSKHPGALPMILTHGWPGSVAEFLDVIGPLTDPTAHGARAEDAFDVVIPSLPGFAWSDKPREGGWTVERTARAWATLMQRLGYTRWVAQGGDWGAGVTHALGHLRPAGLVAAHVNWQLVVPDKLPDHPTPEEQLAIDGVRRFTGDGYGYFREQATRPQTIAYGLADSPVGQATWIYEKFQAWTDNRGNPEDALSIDRMLDDISIYWFTGTAASSARFYWENARNGRGANAGRIELPMAATVFPHEIFTTTKAWAEALWPNLFYWNKVDRGGHFAAVEQPAIFADEMRKAFRSIRSG</sequence>
<dbReference type="GO" id="GO:0097176">
    <property type="term" value="P:epoxide metabolic process"/>
    <property type="evidence" value="ECO:0007669"/>
    <property type="project" value="TreeGrafter"/>
</dbReference>
<keyword evidence="6" id="KW-0614">Plasmid</keyword>
<evidence type="ECO:0000259" key="5">
    <source>
        <dbReference type="Pfam" id="PF06441"/>
    </source>
</evidence>
<gene>
    <name evidence="6" type="ORF">RG1141_PA11110</name>
</gene>
<feature type="active site" description="Proton acceptor" evidence="4">
    <location>
        <position position="408"/>
    </location>
</feature>
<dbReference type="PATRIC" id="fig|1028801.3.peg.5719"/>
<dbReference type="Pfam" id="PF06441">
    <property type="entry name" value="EHN"/>
    <property type="match status" value="1"/>
</dbReference>
<evidence type="ECO:0000256" key="1">
    <source>
        <dbReference type="ARBA" id="ARBA00010088"/>
    </source>
</evidence>
<keyword evidence="3 6" id="KW-0378">Hydrolase</keyword>
<dbReference type="Proteomes" id="UP000028186">
    <property type="component" value="Plasmid pHAMBI1141a"/>
</dbReference>
<evidence type="ECO:0000313" key="7">
    <source>
        <dbReference type="Proteomes" id="UP000028186"/>
    </source>
</evidence>
<dbReference type="EMBL" id="HG938356">
    <property type="protein sequence ID" value="CDN57943.1"/>
    <property type="molecule type" value="Genomic_DNA"/>
</dbReference>
<accession>A0A068THY7</accession>
<dbReference type="InterPro" id="IPR029058">
    <property type="entry name" value="AB_hydrolase_fold"/>
</dbReference>
<evidence type="ECO:0000256" key="2">
    <source>
        <dbReference type="ARBA" id="ARBA00022797"/>
    </source>
</evidence>
<dbReference type="AlphaFoldDB" id="A0A068THY7"/>
<name>A0A068THY7_NEOGA</name>
<keyword evidence="2" id="KW-0058">Aromatic hydrocarbons catabolism</keyword>
<dbReference type="InterPro" id="IPR000639">
    <property type="entry name" value="Epox_hydrolase-like"/>
</dbReference>
<comment type="similarity">
    <text evidence="1">Belongs to the peptidase S33 family.</text>
</comment>
<geneLocation type="plasmid" evidence="7">
    <name>II</name>
</geneLocation>
<dbReference type="HOGENOM" id="CLU_019414_0_1_5"/>
<evidence type="ECO:0000256" key="3">
    <source>
        <dbReference type="ARBA" id="ARBA00022801"/>
    </source>
</evidence>
<reference evidence="7" key="1">
    <citation type="journal article" date="2014" name="BMC Genomics">
        <title>Genome sequencing of two Neorhizobium galegae strains reveals a noeT gene responsible for the unusual acetylation of the nodulation factors.</title>
        <authorList>
            <person name="Osterman J."/>
            <person name="Marsh J."/>
            <person name="Laine P.K."/>
            <person name="Zeng Z."/>
            <person name="Alatalo E."/>
            <person name="Sullivan J.T."/>
            <person name="Young J.P."/>
            <person name="Thomas-Oates J."/>
            <person name="Paulin L."/>
            <person name="Lindstrom K."/>
        </authorList>
    </citation>
    <scope>NUCLEOTIDE SEQUENCE [LARGE SCALE GENOMIC DNA]</scope>
    <source>
        <strain evidence="7">HAMBI 1141</strain>
        <plasmid evidence="7">II</plasmid>
    </source>
</reference>
<feature type="active site" description="Nucleophile" evidence="4">
    <location>
        <position position="228"/>
    </location>
</feature>
<dbReference type="eggNOG" id="COG0596">
    <property type="taxonomic scope" value="Bacteria"/>
</dbReference>